<dbReference type="EMBL" id="BMAW01053525">
    <property type="protein sequence ID" value="GFS91472.1"/>
    <property type="molecule type" value="Genomic_DNA"/>
</dbReference>
<dbReference type="AlphaFoldDB" id="A0A8X6TBY1"/>
<comment type="caution">
    <text evidence="1">The sequence shown here is derived from an EMBL/GenBank/DDBJ whole genome shotgun (WGS) entry which is preliminary data.</text>
</comment>
<evidence type="ECO:0000313" key="1">
    <source>
        <dbReference type="EMBL" id="GFS91472.1"/>
    </source>
</evidence>
<sequence length="146" mass="16652">MIFSWKKNTIPFLSITVFKINCNSHFGYYPSVLPNSSPPFIPAVYLSFLLPPTTAIRTDGEKEDQKNIKNTSRRPLRGPYIRRPTFSTRNRLLQLHQNLFHVAVIAPRLATVPHYQMESYHCASSPDELRALIEGGLRDCAMGNFS</sequence>
<keyword evidence="2" id="KW-1185">Reference proteome</keyword>
<name>A0A8X6TBY1_NEPPI</name>
<accession>A0A8X6TBY1</accession>
<reference evidence="1" key="1">
    <citation type="submission" date="2020-08" db="EMBL/GenBank/DDBJ databases">
        <title>Multicomponent nature underlies the extraordinary mechanical properties of spider dragline silk.</title>
        <authorList>
            <person name="Kono N."/>
            <person name="Nakamura H."/>
            <person name="Mori M."/>
            <person name="Yoshida Y."/>
            <person name="Ohtoshi R."/>
            <person name="Malay A.D."/>
            <person name="Moran D.A.P."/>
            <person name="Tomita M."/>
            <person name="Numata K."/>
            <person name="Arakawa K."/>
        </authorList>
    </citation>
    <scope>NUCLEOTIDE SEQUENCE</scope>
</reference>
<gene>
    <name evidence="1" type="ORF">NPIL_465231</name>
</gene>
<evidence type="ECO:0000313" key="2">
    <source>
        <dbReference type="Proteomes" id="UP000887013"/>
    </source>
</evidence>
<protein>
    <submittedName>
        <fullName evidence="1">Uncharacterized protein</fullName>
    </submittedName>
</protein>
<proteinExistence type="predicted"/>
<dbReference type="Proteomes" id="UP000887013">
    <property type="component" value="Unassembled WGS sequence"/>
</dbReference>
<organism evidence="1 2">
    <name type="scientific">Nephila pilipes</name>
    <name type="common">Giant wood spider</name>
    <name type="synonym">Nephila maculata</name>
    <dbReference type="NCBI Taxonomy" id="299642"/>
    <lineage>
        <taxon>Eukaryota</taxon>
        <taxon>Metazoa</taxon>
        <taxon>Ecdysozoa</taxon>
        <taxon>Arthropoda</taxon>
        <taxon>Chelicerata</taxon>
        <taxon>Arachnida</taxon>
        <taxon>Araneae</taxon>
        <taxon>Araneomorphae</taxon>
        <taxon>Entelegynae</taxon>
        <taxon>Araneoidea</taxon>
        <taxon>Nephilidae</taxon>
        <taxon>Nephila</taxon>
    </lineage>
</organism>